<name>A0A1I8BP87_MELHA</name>
<sequence>MLCDPHVFAHCWIFFENVPDEKISYEESHGELLQNHHRIVVLARIEEEPKKQIPIPFENQYRTSLPRNVLDSGQSQARMVSNVLP</sequence>
<dbReference type="AlphaFoldDB" id="A0A1I8BP87"/>
<dbReference type="Proteomes" id="UP000095281">
    <property type="component" value="Unplaced"/>
</dbReference>
<accession>A0A1I8BP87</accession>
<dbReference type="WBParaSite" id="MhA1_Contig402.frz3.gene7">
    <property type="protein sequence ID" value="MhA1_Contig402.frz3.gene7"/>
    <property type="gene ID" value="MhA1_Contig402.frz3.gene7"/>
</dbReference>
<protein>
    <submittedName>
        <fullName evidence="2">Uncharacterized protein</fullName>
    </submittedName>
</protein>
<keyword evidence="1" id="KW-1185">Reference proteome</keyword>
<organism evidence="1 2">
    <name type="scientific">Meloidogyne hapla</name>
    <name type="common">Root-knot nematode worm</name>
    <dbReference type="NCBI Taxonomy" id="6305"/>
    <lineage>
        <taxon>Eukaryota</taxon>
        <taxon>Metazoa</taxon>
        <taxon>Ecdysozoa</taxon>
        <taxon>Nematoda</taxon>
        <taxon>Chromadorea</taxon>
        <taxon>Rhabditida</taxon>
        <taxon>Tylenchina</taxon>
        <taxon>Tylenchomorpha</taxon>
        <taxon>Tylenchoidea</taxon>
        <taxon>Meloidogynidae</taxon>
        <taxon>Meloidogyninae</taxon>
        <taxon>Meloidogyne</taxon>
    </lineage>
</organism>
<proteinExistence type="predicted"/>
<evidence type="ECO:0000313" key="1">
    <source>
        <dbReference type="Proteomes" id="UP000095281"/>
    </source>
</evidence>
<evidence type="ECO:0000313" key="2">
    <source>
        <dbReference type="WBParaSite" id="MhA1_Contig402.frz3.gene7"/>
    </source>
</evidence>
<reference evidence="2" key="1">
    <citation type="submission" date="2016-11" db="UniProtKB">
        <authorList>
            <consortium name="WormBaseParasite"/>
        </authorList>
    </citation>
    <scope>IDENTIFICATION</scope>
</reference>